<evidence type="ECO:0000259" key="5">
    <source>
        <dbReference type="PROSITE" id="PS50280"/>
    </source>
</evidence>
<feature type="region of interest" description="Disordered" evidence="4">
    <location>
        <begin position="182"/>
        <end position="241"/>
    </location>
</feature>
<dbReference type="AlphaFoldDB" id="A0A5C3N784"/>
<feature type="compositionally biased region" description="Acidic residues" evidence="4">
    <location>
        <begin position="186"/>
        <end position="196"/>
    </location>
</feature>
<reference evidence="6 7" key="1">
    <citation type="journal article" date="2019" name="Nat. Ecol. Evol.">
        <title>Megaphylogeny resolves global patterns of mushroom evolution.</title>
        <authorList>
            <person name="Varga T."/>
            <person name="Krizsan K."/>
            <person name="Foldi C."/>
            <person name="Dima B."/>
            <person name="Sanchez-Garcia M."/>
            <person name="Sanchez-Ramirez S."/>
            <person name="Szollosi G.J."/>
            <person name="Szarkandi J.G."/>
            <person name="Papp V."/>
            <person name="Albert L."/>
            <person name="Andreopoulos W."/>
            <person name="Angelini C."/>
            <person name="Antonin V."/>
            <person name="Barry K.W."/>
            <person name="Bougher N.L."/>
            <person name="Buchanan P."/>
            <person name="Buyck B."/>
            <person name="Bense V."/>
            <person name="Catcheside P."/>
            <person name="Chovatia M."/>
            <person name="Cooper J."/>
            <person name="Damon W."/>
            <person name="Desjardin D."/>
            <person name="Finy P."/>
            <person name="Geml J."/>
            <person name="Haridas S."/>
            <person name="Hughes K."/>
            <person name="Justo A."/>
            <person name="Karasinski D."/>
            <person name="Kautmanova I."/>
            <person name="Kiss B."/>
            <person name="Kocsube S."/>
            <person name="Kotiranta H."/>
            <person name="LaButti K.M."/>
            <person name="Lechner B.E."/>
            <person name="Liimatainen K."/>
            <person name="Lipzen A."/>
            <person name="Lukacs Z."/>
            <person name="Mihaltcheva S."/>
            <person name="Morgado L.N."/>
            <person name="Niskanen T."/>
            <person name="Noordeloos M.E."/>
            <person name="Ohm R.A."/>
            <person name="Ortiz-Santana B."/>
            <person name="Ovrebo C."/>
            <person name="Racz N."/>
            <person name="Riley R."/>
            <person name="Savchenko A."/>
            <person name="Shiryaev A."/>
            <person name="Soop K."/>
            <person name="Spirin V."/>
            <person name="Szebenyi C."/>
            <person name="Tomsovsky M."/>
            <person name="Tulloss R.E."/>
            <person name="Uehling J."/>
            <person name="Grigoriev I.V."/>
            <person name="Vagvolgyi C."/>
            <person name="Papp T."/>
            <person name="Martin F.M."/>
            <person name="Miettinen O."/>
            <person name="Hibbett D.S."/>
            <person name="Nagy L.G."/>
        </authorList>
    </citation>
    <scope>NUCLEOTIDE SEQUENCE [LARGE SCALE GENOMIC DNA]</scope>
    <source>
        <strain evidence="6 7">OMC1185</strain>
    </source>
</reference>
<gene>
    <name evidence="6" type="ORF">OE88DRAFT_1696490</name>
</gene>
<dbReference type="Gene3D" id="3.90.1420.10">
    <property type="entry name" value="Rubisco LSMT, substrate-binding domain"/>
    <property type="match status" value="1"/>
</dbReference>
<dbReference type="Proteomes" id="UP000305948">
    <property type="component" value="Unassembled WGS sequence"/>
</dbReference>
<dbReference type="PROSITE" id="PS50280">
    <property type="entry name" value="SET"/>
    <property type="match status" value="1"/>
</dbReference>
<dbReference type="PANTHER" id="PTHR13271">
    <property type="entry name" value="UNCHARACTERIZED PUTATIVE METHYLTRANSFERASE"/>
    <property type="match status" value="1"/>
</dbReference>
<feature type="region of interest" description="Disordered" evidence="4">
    <location>
        <begin position="461"/>
        <end position="487"/>
    </location>
</feature>
<keyword evidence="7" id="KW-1185">Reference proteome</keyword>
<keyword evidence="2" id="KW-0808">Transferase</keyword>
<keyword evidence="3" id="KW-0949">S-adenosyl-L-methionine</keyword>
<name>A0A5C3N784_9AGAM</name>
<accession>A0A5C3N784</accession>
<evidence type="ECO:0000256" key="3">
    <source>
        <dbReference type="ARBA" id="ARBA00022691"/>
    </source>
</evidence>
<keyword evidence="1" id="KW-0489">Methyltransferase</keyword>
<dbReference type="InterPro" id="IPR001214">
    <property type="entry name" value="SET_dom"/>
</dbReference>
<dbReference type="Gene3D" id="3.90.1410.10">
    <property type="entry name" value="set domain protein methyltransferase, domain 1"/>
    <property type="match status" value="2"/>
</dbReference>
<proteinExistence type="predicted"/>
<protein>
    <submittedName>
        <fullName evidence="6">SET domain-containing protein</fullName>
    </submittedName>
</protein>
<dbReference type="PANTHER" id="PTHR13271:SF34">
    <property type="entry name" value="N-LYSINE METHYLTRANSFERASE SETD6"/>
    <property type="match status" value="1"/>
</dbReference>
<dbReference type="EMBL" id="ML213507">
    <property type="protein sequence ID" value="TFK53554.1"/>
    <property type="molecule type" value="Genomic_DNA"/>
</dbReference>
<dbReference type="SUPFAM" id="SSF81822">
    <property type="entry name" value="RuBisCo LSMT C-terminal, substrate-binding domain"/>
    <property type="match status" value="1"/>
</dbReference>
<sequence length="487" mass="53441">MDTLISWFQEHGGSVDASSLGFAEIDGQGRAAVAKRDLPEGHNLFSIPRSLTLSTRNSPLPKLLGDALWKTHELGKGWVGLILCMMWEEAQGPASKWSGYLATLPTDFNTPMFWSEEDIQELKGTAVVDKIGKEDAEKDYHGRLIPCLNARPDLFLPELLSTCYSLEQYHTHGSRILSRSFHVEKSDDEDSDEDAEAGCSDAMDTDEAPQLVAPSGPGSAENDSAAGAAGEDSDDEDDEDVGDVAMVPMADMLNARYGSENAKLFYERYDLNMVTTKPIKAGEQIWNTYGDPPNADLLRRYGHVDVVSLPGGGEGNPADIVEVRADLVVDCISSGAGDLSERIDWWLDQGGDDTFALDRDLELPPDCISFIRLLQLTSGEWDKAQTKGKLPKGKMEPAIASVAVEVLTRRLAQYPTSIEDDEVLLSPERTGTLSLNRKHAIIVRLGEKRILRGMLDNMRKLAQGDGKKYNKRKADDKGGRSGKKARQ</sequence>
<evidence type="ECO:0000256" key="4">
    <source>
        <dbReference type="SAM" id="MobiDB-lite"/>
    </source>
</evidence>
<feature type="compositionally biased region" description="Basic and acidic residues" evidence="4">
    <location>
        <begin position="465"/>
        <end position="479"/>
    </location>
</feature>
<dbReference type="GO" id="GO:0005634">
    <property type="term" value="C:nucleus"/>
    <property type="evidence" value="ECO:0007669"/>
    <property type="project" value="UniProtKB-SubCell"/>
</dbReference>
<dbReference type="InterPro" id="IPR050600">
    <property type="entry name" value="SETD3_SETD6_MTase"/>
</dbReference>
<evidence type="ECO:0000313" key="6">
    <source>
        <dbReference type="EMBL" id="TFK53554.1"/>
    </source>
</evidence>
<dbReference type="InterPro" id="IPR046341">
    <property type="entry name" value="SET_dom_sf"/>
</dbReference>
<organism evidence="6 7">
    <name type="scientific">Heliocybe sulcata</name>
    <dbReference type="NCBI Taxonomy" id="5364"/>
    <lineage>
        <taxon>Eukaryota</taxon>
        <taxon>Fungi</taxon>
        <taxon>Dikarya</taxon>
        <taxon>Basidiomycota</taxon>
        <taxon>Agaricomycotina</taxon>
        <taxon>Agaricomycetes</taxon>
        <taxon>Gloeophyllales</taxon>
        <taxon>Gloeophyllaceae</taxon>
        <taxon>Heliocybe</taxon>
    </lineage>
</organism>
<dbReference type="InterPro" id="IPR015353">
    <property type="entry name" value="Rubisco_LSMT_subst-bd"/>
</dbReference>
<dbReference type="GO" id="GO:0016279">
    <property type="term" value="F:protein-lysine N-methyltransferase activity"/>
    <property type="evidence" value="ECO:0007669"/>
    <property type="project" value="UniProtKB-UniRule"/>
</dbReference>
<dbReference type="OrthoDB" id="341421at2759"/>
<dbReference type="STRING" id="5364.A0A5C3N784"/>
<evidence type="ECO:0000256" key="2">
    <source>
        <dbReference type="ARBA" id="ARBA00022679"/>
    </source>
</evidence>
<dbReference type="GO" id="GO:0032259">
    <property type="term" value="P:methylation"/>
    <property type="evidence" value="ECO:0007669"/>
    <property type="project" value="UniProtKB-KW"/>
</dbReference>
<feature type="domain" description="SET" evidence="5">
    <location>
        <begin position="18"/>
        <end position="290"/>
    </location>
</feature>
<dbReference type="SUPFAM" id="SSF82199">
    <property type="entry name" value="SET domain"/>
    <property type="match status" value="1"/>
</dbReference>
<feature type="compositionally biased region" description="Acidic residues" evidence="4">
    <location>
        <begin position="231"/>
        <end position="241"/>
    </location>
</feature>
<evidence type="ECO:0000313" key="7">
    <source>
        <dbReference type="Proteomes" id="UP000305948"/>
    </source>
</evidence>
<dbReference type="InterPro" id="IPR036464">
    <property type="entry name" value="Rubisco_LSMT_subst-bd_sf"/>
</dbReference>
<evidence type="ECO:0000256" key="1">
    <source>
        <dbReference type="ARBA" id="ARBA00022603"/>
    </source>
</evidence>
<feature type="compositionally biased region" description="Low complexity" evidence="4">
    <location>
        <begin position="218"/>
        <end position="230"/>
    </location>
</feature>
<dbReference type="Pfam" id="PF09273">
    <property type="entry name" value="Rubis-subs-bind"/>
    <property type="match status" value="1"/>
</dbReference>